<gene>
    <name evidence="2" type="ORF">ILYODFUR_002409</name>
</gene>
<keyword evidence="3" id="KW-1185">Reference proteome</keyword>
<comment type="caution">
    <text evidence="2">The sequence shown here is derived from an EMBL/GenBank/DDBJ whole genome shotgun (WGS) entry which is preliminary data.</text>
</comment>
<sequence length="105" mass="12181">MCLLMNEPIFKLQVQQQQRASSEVCFLLDEKNLLFFFGVRKTSSSNIFKFVPNFNICIIWFRLGVQTPELSSYNFQMHPRSNTSESNSLISSHSALWRPGNQPFS</sequence>
<proteinExistence type="predicted"/>
<feature type="region of interest" description="Disordered" evidence="1">
    <location>
        <begin position="80"/>
        <end position="105"/>
    </location>
</feature>
<name>A0ABV0VB40_9TELE</name>
<evidence type="ECO:0000313" key="3">
    <source>
        <dbReference type="Proteomes" id="UP001482620"/>
    </source>
</evidence>
<accession>A0ABV0VB40</accession>
<evidence type="ECO:0000256" key="1">
    <source>
        <dbReference type="SAM" id="MobiDB-lite"/>
    </source>
</evidence>
<organism evidence="2 3">
    <name type="scientific">Ilyodon furcidens</name>
    <name type="common">goldbreast splitfin</name>
    <dbReference type="NCBI Taxonomy" id="33524"/>
    <lineage>
        <taxon>Eukaryota</taxon>
        <taxon>Metazoa</taxon>
        <taxon>Chordata</taxon>
        <taxon>Craniata</taxon>
        <taxon>Vertebrata</taxon>
        <taxon>Euteleostomi</taxon>
        <taxon>Actinopterygii</taxon>
        <taxon>Neopterygii</taxon>
        <taxon>Teleostei</taxon>
        <taxon>Neoteleostei</taxon>
        <taxon>Acanthomorphata</taxon>
        <taxon>Ovalentaria</taxon>
        <taxon>Atherinomorphae</taxon>
        <taxon>Cyprinodontiformes</taxon>
        <taxon>Goodeidae</taxon>
        <taxon>Ilyodon</taxon>
    </lineage>
</organism>
<evidence type="ECO:0000313" key="2">
    <source>
        <dbReference type="EMBL" id="MEQ2254304.1"/>
    </source>
</evidence>
<dbReference type="EMBL" id="JAHRIQ010104382">
    <property type="protein sequence ID" value="MEQ2254304.1"/>
    <property type="molecule type" value="Genomic_DNA"/>
</dbReference>
<reference evidence="2 3" key="1">
    <citation type="submission" date="2021-06" db="EMBL/GenBank/DDBJ databases">
        <authorList>
            <person name="Palmer J.M."/>
        </authorList>
    </citation>
    <scope>NUCLEOTIDE SEQUENCE [LARGE SCALE GENOMIC DNA]</scope>
    <source>
        <strain evidence="3">if_2019</strain>
        <tissue evidence="2">Muscle</tissue>
    </source>
</reference>
<dbReference type="Proteomes" id="UP001482620">
    <property type="component" value="Unassembled WGS sequence"/>
</dbReference>
<protein>
    <submittedName>
        <fullName evidence="2">Uncharacterized protein</fullName>
    </submittedName>
</protein>
<feature type="compositionally biased region" description="Low complexity" evidence="1">
    <location>
        <begin position="81"/>
        <end position="94"/>
    </location>
</feature>